<accession>A0A2Z4AGK6</accession>
<name>A0A2Z4AGK6_9BACT</name>
<evidence type="ECO:0008006" key="3">
    <source>
        <dbReference type="Google" id="ProtNLM"/>
    </source>
</evidence>
<proteinExistence type="predicted"/>
<dbReference type="EMBL" id="CP029803">
    <property type="protein sequence ID" value="AWT59274.1"/>
    <property type="molecule type" value="Genomic_DNA"/>
</dbReference>
<gene>
    <name evidence="1" type="ORF">DF168_00455</name>
</gene>
<evidence type="ECO:0000313" key="1">
    <source>
        <dbReference type="EMBL" id="AWT59274.1"/>
    </source>
</evidence>
<dbReference type="Pfam" id="PF16257">
    <property type="entry name" value="UxaE"/>
    <property type="match status" value="1"/>
</dbReference>
<reference evidence="1 2" key="1">
    <citation type="submission" date="2018-06" db="EMBL/GenBank/DDBJ databases">
        <title>Draft Genome Sequence of a Novel Marine Bacterium Related to the Verrucomicrobia.</title>
        <authorList>
            <person name="Vosseberg J."/>
            <person name="Martijn J."/>
            <person name="Ettema T.J.G."/>
        </authorList>
    </citation>
    <scope>NUCLEOTIDE SEQUENCE [LARGE SCALE GENOMIC DNA]</scope>
    <source>
        <strain evidence="1">TARA_B100001123</strain>
    </source>
</reference>
<dbReference type="Proteomes" id="UP000247465">
    <property type="component" value="Chromosome"/>
</dbReference>
<dbReference type="GO" id="GO:0016853">
    <property type="term" value="F:isomerase activity"/>
    <property type="evidence" value="ECO:0007669"/>
    <property type="project" value="InterPro"/>
</dbReference>
<dbReference type="InterPro" id="IPR032586">
    <property type="entry name" value="UxaE"/>
</dbReference>
<dbReference type="AlphaFoldDB" id="A0A2Z4AGK6"/>
<dbReference type="KEGG" id="mtar:DF168_00455"/>
<protein>
    <recommendedName>
        <fullName evidence="3">Tagaturonate/fructuronate epimerase</fullName>
    </recommendedName>
</protein>
<organism evidence="1 2">
    <name type="scientific">Candidatus Moanibacter tarae</name>
    <dbReference type="NCBI Taxonomy" id="2200854"/>
    <lineage>
        <taxon>Bacteria</taxon>
        <taxon>Pseudomonadati</taxon>
        <taxon>Verrucomicrobiota</taxon>
        <taxon>Opitutia</taxon>
        <taxon>Puniceicoccales</taxon>
        <taxon>Puniceicoccales incertae sedis</taxon>
        <taxon>Candidatus Moanibacter</taxon>
    </lineage>
</organism>
<sequence length="418" mass="46041">MIASKPSVLGLRKSFGYGDHIGLAGPGHIASSEKSDFAPVFAQQSVRDLNRTNRTPLEVIKAAQEALNKAKYSKPWGAEADHLKTREDVFLAASAGYTCFTIDSSLYINNAADEMTEFDLKDEISSQVLNGIYGGEQLDSLYLGKPVIVEGTGTLTFDTESLYRAAVKYGRAIAHFESMAGHVAKAMGSKDYEIEVSIDESESPTSALEHLFIALELERRAVKIVSLAPHFTGEFEKGIDFRGNMKLFESTLAKHVGIAKSFGPYKLSVYSGSDKFAIYPIIGRVCGDLLHIKTAGTSYLEALRVVCRMNQDLFLEIACYSAGRFPIDVADYHISTTEDDIRNLGHEQIGDIENIYLNQDVGRQMLHVTFGSVLTMGESMSGQPFKEAIIEILQSNPDLYQEVLETHFTKHLNALCHG</sequence>
<evidence type="ECO:0000313" key="2">
    <source>
        <dbReference type="Proteomes" id="UP000247465"/>
    </source>
</evidence>